<sequence>MLPTRLDNRVRTRDAAATAPPHDHRVVVHDRFLVQFGTLHNITLVGHLRLIRLHTPLNGLLQLLQFAFLQLFAPLLQRLDHRLAQLTPPAVPILQVGIYQHFTGAASATANLTLPQSIRRRGTLHRVNLPQTFVQQYLLADDRPDLLRFVRVDRDAIRHERRVVHEGRLQLKVALLLVVLAGLDRRVGELGRRRQRVRPLFLLLRAGRSHRLVLLLRNAQLLARLDVVDFDVLVGTVTVRKSPLDRLLTFIYRDVLLGRDDVHLGHLDRCRRFGRLVVAVGRRLLLLYDLDRYGGCAVGWGWLAIHFRR</sequence>
<dbReference type="EMBL" id="HBUE01077909">
    <property type="protein sequence ID" value="CAG6476082.1"/>
    <property type="molecule type" value="Transcribed_RNA"/>
</dbReference>
<evidence type="ECO:0000313" key="2">
    <source>
        <dbReference type="EMBL" id="CAG6476082.1"/>
    </source>
</evidence>
<organism evidence="2">
    <name type="scientific">Culex pipiens</name>
    <name type="common">House mosquito</name>
    <dbReference type="NCBI Taxonomy" id="7175"/>
    <lineage>
        <taxon>Eukaryota</taxon>
        <taxon>Metazoa</taxon>
        <taxon>Ecdysozoa</taxon>
        <taxon>Arthropoda</taxon>
        <taxon>Hexapoda</taxon>
        <taxon>Insecta</taxon>
        <taxon>Pterygota</taxon>
        <taxon>Neoptera</taxon>
        <taxon>Endopterygota</taxon>
        <taxon>Diptera</taxon>
        <taxon>Nematocera</taxon>
        <taxon>Culicoidea</taxon>
        <taxon>Culicidae</taxon>
        <taxon>Culicinae</taxon>
        <taxon>Culicini</taxon>
        <taxon>Culex</taxon>
        <taxon>Culex</taxon>
    </lineage>
</organism>
<feature type="region of interest" description="Disordered" evidence="1">
    <location>
        <begin position="1"/>
        <end position="20"/>
    </location>
</feature>
<protein>
    <submittedName>
        <fullName evidence="2">(northern house mosquito) hypothetical protein</fullName>
    </submittedName>
</protein>
<evidence type="ECO:0000256" key="1">
    <source>
        <dbReference type="SAM" id="MobiDB-lite"/>
    </source>
</evidence>
<feature type="compositionally biased region" description="Basic and acidic residues" evidence="1">
    <location>
        <begin position="1"/>
        <end position="14"/>
    </location>
</feature>
<proteinExistence type="predicted"/>
<accession>A0A8D8FKH1</accession>
<name>A0A8D8FKH1_CULPI</name>
<reference evidence="2" key="1">
    <citation type="submission" date="2021-05" db="EMBL/GenBank/DDBJ databases">
        <authorList>
            <person name="Alioto T."/>
            <person name="Alioto T."/>
            <person name="Gomez Garrido J."/>
        </authorList>
    </citation>
    <scope>NUCLEOTIDE SEQUENCE</scope>
</reference>
<dbReference type="AlphaFoldDB" id="A0A8D8FKH1"/>